<reference evidence="3 4" key="1">
    <citation type="journal article" date="2019" name="Int. J. Syst. Evol. Microbiol.">
        <title>Anaerobacillus alkaliphilus sp. nov., a novel alkaliphilic and moderately halophilic bacterium.</title>
        <authorList>
            <person name="Borsodi A.K."/>
            <person name="Aszalos J.M."/>
            <person name="Bihari P."/>
            <person name="Nagy I."/>
            <person name="Schumann P."/>
            <person name="Sproer C."/>
            <person name="Kovacs A.L."/>
            <person name="Boka K."/>
            <person name="Dobosy P."/>
            <person name="Ovari M."/>
            <person name="Szili-Kovacs T."/>
            <person name="Toth E."/>
        </authorList>
    </citation>
    <scope>NUCLEOTIDE SEQUENCE [LARGE SCALE GENOMIC DNA]</scope>
    <source>
        <strain evidence="3 4">B16-10</strain>
    </source>
</reference>
<evidence type="ECO:0000313" key="4">
    <source>
        <dbReference type="Proteomes" id="UP000290649"/>
    </source>
</evidence>
<dbReference type="InterPro" id="IPR006015">
    <property type="entry name" value="Universal_stress_UspA"/>
</dbReference>
<dbReference type="RefSeq" id="WP_129080594.1">
    <property type="nucleotide sequence ID" value="NZ_QOUX01000047.1"/>
</dbReference>
<name>A0A4Q0VP34_9BACI</name>
<evidence type="ECO:0000259" key="2">
    <source>
        <dbReference type="Pfam" id="PF00582"/>
    </source>
</evidence>
<accession>A0A4Q0VP34</accession>
<dbReference type="PANTHER" id="PTHR46268">
    <property type="entry name" value="STRESS RESPONSE PROTEIN NHAX"/>
    <property type="match status" value="1"/>
</dbReference>
<dbReference type="CDD" id="cd00293">
    <property type="entry name" value="USP-like"/>
    <property type="match status" value="1"/>
</dbReference>
<organism evidence="3 4">
    <name type="scientific">Anaerobacillus alkaliphilus</name>
    <dbReference type="NCBI Taxonomy" id="1548597"/>
    <lineage>
        <taxon>Bacteria</taxon>
        <taxon>Bacillati</taxon>
        <taxon>Bacillota</taxon>
        <taxon>Bacilli</taxon>
        <taxon>Bacillales</taxon>
        <taxon>Bacillaceae</taxon>
        <taxon>Anaerobacillus</taxon>
    </lineage>
</organism>
<dbReference type="InterPro" id="IPR014729">
    <property type="entry name" value="Rossmann-like_a/b/a_fold"/>
</dbReference>
<comment type="similarity">
    <text evidence="1">Belongs to the universal stress protein A family.</text>
</comment>
<dbReference type="Pfam" id="PF00582">
    <property type="entry name" value="Usp"/>
    <property type="match status" value="1"/>
</dbReference>
<feature type="domain" description="UspA" evidence="2">
    <location>
        <begin position="1"/>
        <end position="139"/>
    </location>
</feature>
<dbReference type="PRINTS" id="PR01438">
    <property type="entry name" value="UNVRSLSTRESS"/>
</dbReference>
<dbReference type="SUPFAM" id="SSF52402">
    <property type="entry name" value="Adenine nucleotide alpha hydrolases-like"/>
    <property type="match status" value="1"/>
</dbReference>
<dbReference type="PANTHER" id="PTHR46268:SF6">
    <property type="entry name" value="UNIVERSAL STRESS PROTEIN UP12"/>
    <property type="match status" value="1"/>
</dbReference>
<proteinExistence type="inferred from homology"/>
<sequence>MFQHILLAADGSPHALRATERAIELVRGSFEAMIEVVYVVNGQTAKSDVLHYGSSDDIKAMRMAKLKNVIEKITSANVKYEIRVIHGETVPTIIDYANKHRFDCVVVGSRKLNQLQKMIVGSVSEKVAKRVKWPVMIVK</sequence>
<dbReference type="AlphaFoldDB" id="A0A4Q0VP34"/>
<dbReference type="Gene3D" id="3.40.50.620">
    <property type="entry name" value="HUPs"/>
    <property type="match status" value="1"/>
</dbReference>
<protein>
    <submittedName>
        <fullName evidence="3">Universal stress protein</fullName>
    </submittedName>
</protein>
<dbReference type="OrthoDB" id="9777884at2"/>
<dbReference type="EMBL" id="QOUX01000047">
    <property type="protein sequence ID" value="RXI96622.1"/>
    <property type="molecule type" value="Genomic_DNA"/>
</dbReference>
<evidence type="ECO:0000256" key="1">
    <source>
        <dbReference type="ARBA" id="ARBA00008791"/>
    </source>
</evidence>
<dbReference type="InterPro" id="IPR006016">
    <property type="entry name" value="UspA"/>
</dbReference>
<evidence type="ECO:0000313" key="3">
    <source>
        <dbReference type="EMBL" id="RXI96622.1"/>
    </source>
</evidence>
<comment type="caution">
    <text evidence="3">The sequence shown here is derived from an EMBL/GenBank/DDBJ whole genome shotgun (WGS) entry which is preliminary data.</text>
</comment>
<gene>
    <name evidence="3" type="ORF">DS745_23260</name>
</gene>
<keyword evidence="4" id="KW-1185">Reference proteome</keyword>
<dbReference type="Proteomes" id="UP000290649">
    <property type="component" value="Unassembled WGS sequence"/>
</dbReference>